<accession>A0ABT5XNI7</accession>
<organism evidence="1 2">
    <name type="scientific">Flagellimonas okinawensis</name>
    <dbReference type="NCBI Taxonomy" id="3031324"/>
    <lineage>
        <taxon>Bacteria</taxon>
        <taxon>Pseudomonadati</taxon>
        <taxon>Bacteroidota</taxon>
        <taxon>Flavobacteriia</taxon>
        <taxon>Flavobacteriales</taxon>
        <taxon>Flavobacteriaceae</taxon>
        <taxon>Flagellimonas</taxon>
    </lineage>
</organism>
<evidence type="ECO:0000313" key="1">
    <source>
        <dbReference type="EMBL" id="MDF0707447.1"/>
    </source>
</evidence>
<dbReference type="EMBL" id="JARFVA010000002">
    <property type="protein sequence ID" value="MDF0707447.1"/>
    <property type="molecule type" value="Genomic_DNA"/>
</dbReference>
<comment type="caution">
    <text evidence="1">The sequence shown here is derived from an EMBL/GenBank/DDBJ whole genome shotgun (WGS) entry which is preliminary data.</text>
</comment>
<protein>
    <submittedName>
        <fullName evidence="1">Uncharacterized protein</fullName>
    </submittedName>
</protein>
<dbReference type="Proteomes" id="UP001217083">
    <property type="component" value="Unassembled WGS sequence"/>
</dbReference>
<reference evidence="1 2" key="1">
    <citation type="submission" date="2023-03" db="EMBL/GenBank/DDBJ databases">
        <title>Muricauda XX sp. nov. and Muricauda XXX sp. nov., two novel species isolated from Okinawa Trough.</title>
        <authorList>
            <person name="Cao W."/>
            <person name="Deng X."/>
        </authorList>
    </citation>
    <scope>NUCLEOTIDE SEQUENCE [LARGE SCALE GENOMIC DNA]</scope>
    <source>
        <strain evidence="1 2">81s02</strain>
    </source>
</reference>
<name>A0ABT5XNI7_9FLAO</name>
<dbReference type="InterPro" id="IPR045767">
    <property type="entry name" value="DUF6134"/>
</dbReference>
<keyword evidence="2" id="KW-1185">Reference proteome</keyword>
<proteinExistence type="predicted"/>
<evidence type="ECO:0000313" key="2">
    <source>
        <dbReference type="Proteomes" id="UP001217083"/>
    </source>
</evidence>
<dbReference type="Pfam" id="PF19630">
    <property type="entry name" value="DUF6134"/>
    <property type="match status" value="1"/>
</dbReference>
<dbReference type="RefSeq" id="WP_275649429.1">
    <property type="nucleotide sequence ID" value="NZ_JARFVA010000002.1"/>
</dbReference>
<sequence length="196" mass="22372">MFSHFITIWFLLSAVSHKPSEGKVLYFDIYMKDSMVGTLRAAIDPMGPQTQYSSDTSVKVKVLKKLKVDYEYLVTYEDGYLFESNVDVLVNEKPHAEAYTKWNGTEYRIIKNGKKELSFNDKVPYSTILLFFREPAGIEHCYSEMDGSINTIIPLGNHSYKKINSKGRENIYSYQDGKLKSASISGLVAFTIMARD</sequence>
<gene>
    <name evidence="1" type="ORF">PY091_09480</name>
</gene>